<evidence type="ECO:0000313" key="2">
    <source>
        <dbReference type="Proteomes" id="UP000241960"/>
    </source>
</evidence>
<dbReference type="GO" id="GO:0004497">
    <property type="term" value="F:monooxygenase activity"/>
    <property type="evidence" value="ECO:0007669"/>
    <property type="project" value="UniProtKB-KW"/>
</dbReference>
<dbReference type="InterPro" id="IPR014910">
    <property type="entry name" value="YdhR"/>
</dbReference>
<keyword evidence="1" id="KW-0503">Monooxygenase</keyword>
<dbReference type="PANTHER" id="PTHR39169">
    <property type="match status" value="1"/>
</dbReference>
<dbReference type="Proteomes" id="UP000241960">
    <property type="component" value="Unassembled WGS sequence"/>
</dbReference>
<organism evidence="1 2">
    <name type="scientific">Staphylococcus succinus</name>
    <dbReference type="NCBI Taxonomy" id="61015"/>
    <lineage>
        <taxon>Bacteria</taxon>
        <taxon>Bacillati</taxon>
        <taxon>Bacillota</taxon>
        <taxon>Bacilli</taxon>
        <taxon>Bacillales</taxon>
        <taxon>Staphylococcaceae</taxon>
        <taxon>Staphylococcus</taxon>
    </lineage>
</organism>
<evidence type="ECO:0000313" key="1">
    <source>
        <dbReference type="EMBL" id="PTI76584.1"/>
    </source>
</evidence>
<dbReference type="RefSeq" id="WP_073505006.1">
    <property type="nucleotide sequence ID" value="NZ_CP018199.1"/>
</dbReference>
<dbReference type="AlphaFoldDB" id="A0A9Q6MV98"/>
<dbReference type="InterPro" id="IPR011008">
    <property type="entry name" value="Dimeric_a/b-barrel"/>
</dbReference>
<accession>A0A9Q6MV98</accession>
<gene>
    <name evidence="1" type="ORF">BU058_03915</name>
</gene>
<proteinExistence type="predicted"/>
<dbReference type="Gene3D" id="3.30.70.100">
    <property type="match status" value="1"/>
</dbReference>
<dbReference type="EMBL" id="PZFQ01000009">
    <property type="protein sequence ID" value="PTI76584.1"/>
    <property type="molecule type" value="Genomic_DNA"/>
</dbReference>
<keyword evidence="1" id="KW-0560">Oxidoreductase</keyword>
<dbReference type="PANTHER" id="PTHR39169:SF1">
    <property type="entry name" value="MONOOXYGENASE YDHR-RELATED"/>
    <property type="match status" value="1"/>
</dbReference>
<protein>
    <submittedName>
        <fullName evidence="1">Monooxygenase</fullName>
    </submittedName>
</protein>
<dbReference type="NCBIfam" id="NF008333">
    <property type="entry name" value="PRK11118.1"/>
    <property type="match status" value="1"/>
</dbReference>
<dbReference type="Pfam" id="PF08803">
    <property type="entry name" value="ydhR"/>
    <property type="match status" value="1"/>
</dbReference>
<name>A0A9Q6MV98_9STAP</name>
<comment type="caution">
    <text evidence="1">The sequence shown here is derived from an EMBL/GenBank/DDBJ whole genome shotgun (WGS) entry which is preliminary data.</text>
</comment>
<sequence>MVYILQVDFSMEGPFSEEMAHQFSDLAKSINKEPGFLWKIWTENEYSKEAGGIYAFETENDAQNYLTMHSKRLASIGVNEVNAKIFTINETLTKITHGPIY</sequence>
<reference evidence="1 2" key="1">
    <citation type="journal article" date="2016" name="Front. Microbiol.">
        <title>Comprehensive Phylogenetic Analysis of Bovine Non-aureus Staphylococci Species Based on Whole-Genome Sequencing.</title>
        <authorList>
            <person name="Naushad S."/>
            <person name="Barkema H.W."/>
            <person name="Luby C."/>
            <person name="Condas L.A."/>
            <person name="Nobrega D.B."/>
            <person name="Carson D.A."/>
            <person name="De Buck J."/>
        </authorList>
    </citation>
    <scope>NUCLEOTIDE SEQUENCE [LARGE SCALE GENOMIC DNA]</scope>
    <source>
        <strain evidence="1 2">SNUC 1231</strain>
    </source>
</reference>
<dbReference type="SUPFAM" id="SSF54909">
    <property type="entry name" value="Dimeric alpha+beta barrel"/>
    <property type="match status" value="1"/>
</dbReference>